<organism evidence="1 2">
    <name type="scientific">Thermococcus thioreducens</name>
    <dbReference type="NCBI Taxonomy" id="277988"/>
    <lineage>
        <taxon>Archaea</taxon>
        <taxon>Methanobacteriati</taxon>
        <taxon>Methanobacteriota</taxon>
        <taxon>Thermococci</taxon>
        <taxon>Thermococcales</taxon>
        <taxon>Thermococcaceae</taxon>
        <taxon>Thermococcus</taxon>
    </lineage>
</organism>
<name>A0A1I0PM34_9EURY</name>
<evidence type="ECO:0000313" key="2">
    <source>
        <dbReference type="Proteomes" id="UP000182125"/>
    </source>
</evidence>
<evidence type="ECO:0000313" key="1">
    <source>
        <dbReference type="EMBL" id="SEW15450.1"/>
    </source>
</evidence>
<gene>
    <name evidence="1" type="ORF">SAMN05216170_1925</name>
</gene>
<accession>A0A1I0PM34</accession>
<sequence>MRVFFDSNVFLKFLGGEEKARSLIELVELGEIEGAVL</sequence>
<evidence type="ECO:0008006" key="3">
    <source>
        <dbReference type="Google" id="ProtNLM"/>
    </source>
</evidence>
<dbReference type="AlphaFoldDB" id="A0A1I0PM34"/>
<dbReference type="Proteomes" id="UP000182125">
    <property type="component" value="Unassembled WGS sequence"/>
</dbReference>
<dbReference type="EMBL" id="FOIW01000002">
    <property type="protein sequence ID" value="SEW15450.1"/>
    <property type="molecule type" value="Genomic_DNA"/>
</dbReference>
<protein>
    <recommendedName>
        <fullName evidence="3">PIN domain-containing protein</fullName>
    </recommendedName>
</protein>
<reference evidence="1 2" key="1">
    <citation type="submission" date="2016-10" db="EMBL/GenBank/DDBJ databases">
        <authorList>
            <person name="de Groot N.N."/>
        </authorList>
    </citation>
    <scope>NUCLEOTIDE SEQUENCE [LARGE SCALE GENOMIC DNA]</scope>
    <source>
        <strain evidence="1 2">OGL-20</strain>
    </source>
</reference>
<proteinExistence type="predicted"/>